<dbReference type="Proteomes" id="UP000652761">
    <property type="component" value="Unassembled WGS sequence"/>
</dbReference>
<gene>
    <name evidence="1" type="ORF">Taro_035660</name>
</gene>
<comment type="caution">
    <text evidence="1">The sequence shown here is derived from an EMBL/GenBank/DDBJ whole genome shotgun (WGS) entry which is preliminary data.</text>
</comment>
<keyword evidence="2" id="KW-1185">Reference proteome</keyword>
<sequence>MLLIRSPSILEFHQVLLICLLGIPSHARVLPDCLVKILSRAGILSDC</sequence>
<reference evidence="1" key="1">
    <citation type="submission" date="2017-07" db="EMBL/GenBank/DDBJ databases">
        <title>Taro Niue Genome Assembly and Annotation.</title>
        <authorList>
            <person name="Atibalentja N."/>
            <person name="Keating K."/>
            <person name="Fields C.J."/>
        </authorList>
    </citation>
    <scope>NUCLEOTIDE SEQUENCE</scope>
    <source>
        <strain evidence="1">Niue_2</strain>
        <tissue evidence="1">Leaf</tissue>
    </source>
</reference>
<dbReference type="AlphaFoldDB" id="A0A843W6B8"/>
<name>A0A843W6B8_COLES</name>
<proteinExistence type="predicted"/>
<dbReference type="EMBL" id="NMUH01002935">
    <property type="protein sequence ID" value="MQM02887.1"/>
    <property type="molecule type" value="Genomic_DNA"/>
</dbReference>
<evidence type="ECO:0000313" key="2">
    <source>
        <dbReference type="Proteomes" id="UP000652761"/>
    </source>
</evidence>
<evidence type="ECO:0000313" key="1">
    <source>
        <dbReference type="EMBL" id="MQM02887.1"/>
    </source>
</evidence>
<organism evidence="1 2">
    <name type="scientific">Colocasia esculenta</name>
    <name type="common">Wild taro</name>
    <name type="synonym">Arum esculentum</name>
    <dbReference type="NCBI Taxonomy" id="4460"/>
    <lineage>
        <taxon>Eukaryota</taxon>
        <taxon>Viridiplantae</taxon>
        <taxon>Streptophyta</taxon>
        <taxon>Embryophyta</taxon>
        <taxon>Tracheophyta</taxon>
        <taxon>Spermatophyta</taxon>
        <taxon>Magnoliopsida</taxon>
        <taxon>Liliopsida</taxon>
        <taxon>Araceae</taxon>
        <taxon>Aroideae</taxon>
        <taxon>Colocasieae</taxon>
        <taxon>Colocasia</taxon>
    </lineage>
</organism>
<accession>A0A843W6B8</accession>
<protein>
    <submittedName>
        <fullName evidence="1">Uncharacterized protein</fullName>
    </submittedName>
</protein>